<dbReference type="AlphaFoldDB" id="A0A8J3NDM6"/>
<gene>
    <name evidence="1" type="ORF">Aru02nite_63580</name>
</gene>
<evidence type="ECO:0000313" key="2">
    <source>
        <dbReference type="Proteomes" id="UP000612808"/>
    </source>
</evidence>
<comment type="caution">
    <text evidence="1">The sequence shown here is derived from an EMBL/GenBank/DDBJ whole genome shotgun (WGS) entry which is preliminary data.</text>
</comment>
<protein>
    <submittedName>
        <fullName evidence="1">Uncharacterized protein</fullName>
    </submittedName>
</protein>
<reference evidence="1" key="1">
    <citation type="submission" date="2021-01" db="EMBL/GenBank/DDBJ databases">
        <title>Whole genome shotgun sequence of Actinocatenispora rupis NBRC 107355.</title>
        <authorList>
            <person name="Komaki H."/>
            <person name="Tamura T."/>
        </authorList>
    </citation>
    <scope>NUCLEOTIDE SEQUENCE</scope>
    <source>
        <strain evidence="1">NBRC 107355</strain>
    </source>
</reference>
<dbReference type="EMBL" id="BOMB01000043">
    <property type="protein sequence ID" value="GID15469.1"/>
    <property type="molecule type" value="Genomic_DNA"/>
</dbReference>
<dbReference type="Proteomes" id="UP000612808">
    <property type="component" value="Unassembled WGS sequence"/>
</dbReference>
<sequence length="235" mass="25485">MDAREQERGDGQRRSVGRLAVGLVGFAADRLKVTGLPGSGALVTALGVAVEADAAARRRTREAADAVRRRGVEAADAVRTVVGTVDRFAPRPQFLTTRAQWGADAVRYRLDRARRAGDTVVRESRADAEKYVADRVGELLGWTGRQVVPVLLDGAVPQLVDDVVPRILDGVLPRVRDRVVPIIIDDLTRDPSVRDLVREQSRGIVSAAAEQVRDATGLADDRIESGLRRLFGGRP</sequence>
<dbReference type="RefSeq" id="WP_203663805.1">
    <property type="nucleotide sequence ID" value="NZ_BAAAZM010000022.1"/>
</dbReference>
<accession>A0A8J3NDM6</accession>
<proteinExistence type="predicted"/>
<organism evidence="1 2">
    <name type="scientific">Actinocatenispora rupis</name>
    <dbReference type="NCBI Taxonomy" id="519421"/>
    <lineage>
        <taxon>Bacteria</taxon>
        <taxon>Bacillati</taxon>
        <taxon>Actinomycetota</taxon>
        <taxon>Actinomycetes</taxon>
        <taxon>Micromonosporales</taxon>
        <taxon>Micromonosporaceae</taxon>
        <taxon>Actinocatenispora</taxon>
    </lineage>
</organism>
<name>A0A8J3NDM6_9ACTN</name>
<evidence type="ECO:0000313" key="1">
    <source>
        <dbReference type="EMBL" id="GID15469.1"/>
    </source>
</evidence>
<keyword evidence="2" id="KW-1185">Reference proteome</keyword>